<keyword evidence="2" id="KW-0812">Transmembrane</keyword>
<evidence type="ECO:0000256" key="2">
    <source>
        <dbReference type="SAM" id="Phobius"/>
    </source>
</evidence>
<keyword evidence="4" id="KW-1185">Reference proteome</keyword>
<name>A0ABN0WDL4_9BACI</name>
<gene>
    <name evidence="3" type="ORF">GCM10008967_25830</name>
</gene>
<dbReference type="Proteomes" id="UP001500782">
    <property type="component" value="Unassembled WGS sequence"/>
</dbReference>
<feature type="compositionally biased region" description="Gly residues" evidence="1">
    <location>
        <begin position="155"/>
        <end position="185"/>
    </location>
</feature>
<feature type="transmembrane region" description="Helical" evidence="2">
    <location>
        <begin position="16"/>
        <end position="37"/>
    </location>
</feature>
<evidence type="ECO:0000313" key="4">
    <source>
        <dbReference type="Proteomes" id="UP001500782"/>
    </source>
</evidence>
<feature type="region of interest" description="Disordered" evidence="1">
    <location>
        <begin position="152"/>
        <end position="208"/>
    </location>
</feature>
<sequence length="498" mass="52955">MVDPNKLLKNNEKGSALLWTLLISAVLTILALTLISFNVTQSKQNSKSETLVQEINLAEMGIIDFRNRIYSYLLGDPGPSSIEDITNWVTSNYVGQTFDEFIPETNNRFGYQVFNVDVNQVSESQLLITFKSSGITNSSSVGKTLTNIIDIQASSGGGGDPGSGGGGGDDPIGGGDGSDWGPGSGGDEESDWDIIEPTNPDTNTYDGNTLFEENVDLDQSGENVVVNGHAKFEQDLELSGYQSSVTIEKDGLFEGNTSLSWSETSIEVGGNAKFSQDFNVEGWKGTLSVGEDAIFGGDLNFSDTDSSILIEGGALFNGDITVSNRNDHSNNITVLKDAKFNGSITLKNYSTINVGGPVDGNACSANFYGPISLEGYQVGINVAGNAHFGSTINYVDRNAEMFIDVGDTAVFMDQIWVRGWLGSLTVNGDAYFATPPSIGNGSSITINGNLYMDGNTPNGMQVYGMKQPKSDFTGSLTGTYGCTSSGGSGWDISDDVQY</sequence>
<proteinExistence type="predicted"/>
<evidence type="ECO:0008006" key="5">
    <source>
        <dbReference type="Google" id="ProtNLM"/>
    </source>
</evidence>
<accession>A0ABN0WDL4</accession>
<organism evidence="3 4">
    <name type="scientific">Bacillus carboniphilus</name>
    <dbReference type="NCBI Taxonomy" id="86663"/>
    <lineage>
        <taxon>Bacteria</taxon>
        <taxon>Bacillati</taxon>
        <taxon>Bacillota</taxon>
        <taxon>Bacilli</taxon>
        <taxon>Bacillales</taxon>
        <taxon>Bacillaceae</taxon>
        <taxon>Bacillus</taxon>
    </lineage>
</organism>
<comment type="caution">
    <text evidence="3">The sequence shown here is derived from an EMBL/GenBank/DDBJ whole genome shotgun (WGS) entry which is preliminary data.</text>
</comment>
<protein>
    <recommendedName>
        <fullName evidence="5">Type 4 fimbrial biogenesis protein PilX N-terminal domain-containing protein</fullName>
    </recommendedName>
</protein>
<keyword evidence="2" id="KW-1133">Transmembrane helix</keyword>
<dbReference type="EMBL" id="BAAADJ010000023">
    <property type="protein sequence ID" value="GAA0333904.1"/>
    <property type="molecule type" value="Genomic_DNA"/>
</dbReference>
<evidence type="ECO:0000313" key="3">
    <source>
        <dbReference type="EMBL" id="GAA0333904.1"/>
    </source>
</evidence>
<dbReference type="RefSeq" id="WP_343799685.1">
    <property type="nucleotide sequence ID" value="NZ_BAAADJ010000023.1"/>
</dbReference>
<reference evidence="3 4" key="1">
    <citation type="journal article" date="2019" name="Int. J. Syst. Evol. Microbiol.">
        <title>The Global Catalogue of Microorganisms (GCM) 10K type strain sequencing project: providing services to taxonomists for standard genome sequencing and annotation.</title>
        <authorList>
            <consortium name="The Broad Institute Genomics Platform"/>
            <consortium name="The Broad Institute Genome Sequencing Center for Infectious Disease"/>
            <person name="Wu L."/>
            <person name="Ma J."/>
        </authorList>
    </citation>
    <scope>NUCLEOTIDE SEQUENCE [LARGE SCALE GENOMIC DNA]</scope>
    <source>
        <strain evidence="3 4">JCM 9731</strain>
    </source>
</reference>
<evidence type="ECO:0000256" key="1">
    <source>
        <dbReference type="SAM" id="MobiDB-lite"/>
    </source>
</evidence>
<keyword evidence="2" id="KW-0472">Membrane</keyword>